<name>A0AAD8WS92_LOLMU</name>
<feature type="compositionally biased region" description="Low complexity" evidence="1">
    <location>
        <begin position="16"/>
        <end position="27"/>
    </location>
</feature>
<dbReference type="Proteomes" id="UP001231189">
    <property type="component" value="Unassembled WGS sequence"/>
</dbReference>
<evidence type="ECO:0000256" key="1">
    <source>
        <dbReference type="SAM" id="MobiDB-lite"/>
    </source>
</evidence>
<dbReference type="AlphaFoldDB" id="A0AAD8WS92"/>
<sequence>MPPVPTSEGGGGWLDPSPSTSHPSPLSVLRSGGEDGATAWCGGGWPERQRQAPVGGAPNGGGGAHGGRLTRAAPGAWRERIWRRRLGRWWLGQRWRLCQQPQQQSACGHPRTRPQLARRPGRPLPPGGGEEKSGRTRPCVPCRRGRALVLGFVA</sequence>
<accession>A0AAD8WS92</accession>
<dbReference type="EMBL" id="JAUUTY010000002">
    <property type="protein sequence ID" value="KAK1678679.1"/>
    <property type="molecule type" value="Genomic_DNA"/>
</dbReference>
<evidence type="ECO:0000313" key="2">
    <source>
        <dbReference type="EMBL" id="KAK1678679.1"/>
    </source>
</evidence>
<evidence type="ECO:0000313" key="3">
    <source>
        <dbReference type="Proteomes" id="UP001231189"/>
    </source>
</evidence>
<reference evidence="2" key="1">
    <citation type="submission" date="2023-07" db="EMBL/GenBank/DDBJ databases">
        <title>A chromosome-level genome assembly of Lolium multiflorum.</title>
        <authorList>
            <person name="Chen Y."/>
            <person name="Copetti D."/>
            <person name="Kolliker R."/>
            <person name="Studer B."/>
        </authorList>
    </citation>
    <scope>NUCLEOTIDE SEQUENCE</scope>
    <source>
        <strain evidence="2">02402/16</strain>
        <tissue evidence="2">Leaf</tissue>
    </source>
</reference>
<feature type="region of interest" description="Disordered" evidence="1">
    <location>
        <begin position="1"/>
        <end position="74"/>
    </location>
</feature>
<feature type="region of interest" description="Disordered" evidence="1">
    <location>
        <begin position="100"/>
        <end position="138"/>
    </location>
</feature>
<organism evidence="2 3">
    <name type="scientific">Lolium multiflorum</name>
    <name type="common">Italian ryegrass</name>
    <name type="synonym">Lolium perenne subsp. multiflorum</name>
    <dbReference type="NCBI Taxonomy" id="4521"/>
    <lineage>
        <taxon>Eukaryota</taxon>
        <taxon>Viridiplantae</taxon>
        <taxon>Streptophyta</taxon>
        <taxon>Embryophyta</taxon>
        <taxon>Tracheophyta</taxon>
        <taxon>Spermatophyta</taxon>
        <taxon>Magnoliopsida</taxon>
        <taxon>Liliopsida</taxon>
        <taxon>Poales</taxon>
        <taxon>Poaceae</taxon>
        <taxon>BOP clade</taxon>
        <taxon>Pooideae</taxon>
        <taxon>Poodae</taxon>
        <taxon>Poeae</taxon>
        <taxon>Poeae Chloroplast Group 2 (Poeae type)</taxon>
        <taxon>Loliodinae</taxon>
        <taxon>Loliinae</taxon>
        <taxon>Lolium</taxon>
    </lineage>
</organism>
<proteinExistence type="predicted"/>
<protein>
    <submittedName>
        <fullName evidence="2">Uncharacterized protein</fullName>
    </submittedName>
</protein>
<gene>
    <name evidence="2" type="ORF">QYE76_039527</name>
</gene>
<comment type="caution">
    <text evidence="2">The sequence shown here is derived from an EMBL/GenBank/DDBJ whole genome shotgun (WGS) entry which is preliminary data.</text>
</comment>
<keyword evidence="3" id="KW-1185">Reference proteome</keyword>
<feature type="compositionally biased region" description="Gly residues" evidence="1">
    <location>
        <begin position="57"/>
        <end position="66"/>
    </location>
</feature>